<feature type="transmembrane region" description="Helical" evidence="1">
    <location>
        <begin position="68"/>
        <end position="85"/>
    </location>
</feature>
<accession>A0ABV8LVT4</accession>
<dbReference type="EMBL" id="JBHSAY010000015">
    <property type="protein sequence ID" value="MFC4134390.1"/>
    <property type="molecule type" value="Genomic_DNA"/>
</dbReference>
<name>A0ABV8LVT4_9ACTN</name>
<keyword evidence="1" id="KW-0812">Transmembrane</keyword>
<dbReference type="RefSeq" id="WP_253761452.1">
    <property type="nucleotide sequence ID" value="NZ_JAMZDZ010000001.1"/>
</dbReference>
<keyword evidence="3" id="KW-1185">Reference proteome</keyword>
<evidence type="ECO:0008006" key="4">
    <source>
        <dbReference type="Google" id="ProtNLM"/>
    </source>
</evidence>
<comment type="caution">
    <text evidence="2">The sequence shown here is derived from an EMBL/GenBank/DDBJ whole genome shotgun (WGS) entry which is preliminary data.</text>
</comment>
<feature type="transmembrane region" description="Helical" evidence="1">
    <location>
        <begin position="39"/>
        <end position="62"/>
    </location>
</feature>
<evidence type="ECO:0000313" key="3">
    <source>
        <dbReference type="Proteomes" id="UP001595816"/>
    </source>
</evidence>
<reference evidence="3" key="1">
    <citation type="journal article" date="2019" name="Int. J. Syst. Evol. Microbiol.">
        <title>The Global Catalogue of Microorganisms (GCM) 10K type strain sequencing project: providing services to taxonomists for standard genome sequencing and annotation.</title>
        <authorList>
            <consortium name="The Broad Institute Genomics Platform"/>
            <consortium name="The Broad Institute Genome Sequencing Center for Infectious Disease"/>
            <person name="Wu L."/>
            <person name="Ma J."/>
        </authorList>
    </citation>
    <scope>NUCLEOTIDE SEQUENCE [LARGE SCALE GENOMIC DNA]</scope>
    <source>
        <strain evidence="3">CGMCC 4.7289</strain>
    </source>
</reference>
<keyword evidence="1" id="KW-1133">Transmembrane helix</keyword>
<dbReference type="Proteomes" id="UP001595816">
    <property type="component" value="Unassembled WGS sequence"/>
</dbReference>
<gene>
    <name evidence="2" type="ORF">ACFOZ4_27580</name>
</gene>
<sequence>MRVTSPGGTDWWVGRGWLPWRPHNWFDGDFDVDLDGDDLFGLILSVLGLILSFVLPILLGIVLTIGEWLALIPALPVVLLLRVGFGRPWPVGIRAGRGDHTYWTAISGWRASAHLIDDTARELTAFGEPRTLQAQVEAQSVRT</sequence>
<proteinExistence type="predicted"/>
<organism evidence="2 3">
    <name type="scientific">Hamadaea flava</name>
    <dbReference type="NCBI Taxonomy" id="1742688"/>
    <lineage>
        <taxon>Bacteria</taxon>
        <taxon>Bacillati</taxon>
        <taxon>Actinomycetota</taxon>
        <taxon>Actinomycetes</taxon>
        <taxon>Micromonosporales</taxon>
        <taxon>Micromonosporaceae</taxon>
        <taxon>Hamadaea</taxon>
    </lineage>
</organism>
<evidence type="ECO:0000313" key="2">
    <source>
        <dbReference type="EMBL" id="MFC4134390.1"/>
    </source>
</evidence>
<evidence type="ECO:0000256" key="1">
    <source>
        <dbReference type="SAM" id="Phobius"/>
    </source>
</evidence>
<protein>
    <recommendedName>
        <fullName evidence="4">DUF983 domain-containing protein</fullName>
    </recommendedName>
</protein>
<keyword evidence="1" id="KW-0472">Membrane</keyword>